<dbReference type="InterPro" id="IPR001127">
    <property type="entry name" value="PTS_EIIA_1_perm"/>
</dbReference>
<evidence type="ECO:0000256" key="6">
    <source>
        <dbReference type="ARBA" id="ARBA00022777"/>
    </source>
</evidence>
<protein>
    <submittedName>
        <fullName evidence="8">PTS glucose transporter subunit IIA</fullName>
    </submittedName>
</protein>
<dbReference type="GO" id="GO:0009401">
    <property type="term" value="P:phosphoenolpyruvate-dependent sugar phosphotransferase system"/>
    <property type="evidence" value="ECO:0007669"/>
    <property type="project" value="UniProtKB-KW"/>
</dbReference>
<evidence type="ECO:0000259" key="7">
    <source>
        <dbReference type="PROSITE" id="PS51093"/>
    </source>
</evidence>
<dbReference type="RefSeq" id="WP_180848783.1">
    <property type="nucleotide sequence ID" value="NZ_CP047418.1"/>
</dbReference>
<accession>A0A7H9EMQ5</accession>
<dbReference type="EMBL" id="CP047418">
    <property type="protein sequence ID" value="QLL78609.1"/>
    <property type="molecule type" value="Genomic_DNA"/>
</dbReference>
<dbReference type="InterPro" id="IPR050890">
    <property type="entry name" value="PTS_EIIA_component"/>
</dbReference>
<evidence type="ECO:0000313" key="9">
    <source>
        <dbReference type="Proteomes" id="UP000510886"/>
    </source>
</evidence>
<dbReference type="SUPFAM" id="SSF51261">
    <property type="entry name" value="Duplicated hybrid motif"/>
    <property type="match status" value="1"/>
</dbReference>
<keyword evidence="2" id="KW-0813">Transport</keyword>
<dbReference type="AlphaFoldDB" id="A0A7H9EMQ5"/>
<reference evidence="8 9" key="1">
    <citation type="submission" date="2020-01" db="EMBL/GenBank/DDBJ databases">
        <title>Complete and circular genome sequences of six lactobacillus isolates from horses.</title>
        <authorList>
            <person name="Hassan H.M."/>
        </authorList>
    </citation>
    <scope>NUCLEOTIDE SEQUENCE [LARGE SCALE GENOMIC DNA]</scope>
    <source>
        <strain evidence="8 9">1A</strain>
    </source>
</reference>
<evidence type="ECO:0000256" key="1">
    <source>
        <dbReference type="ARBA" id="ARBA00004496"/>
    </source>
</evidence>
<keyword evidence="3 8" id="KW-0762">Sugar transport</keyword>
<proteinExistence type="predicted"/>
<name>A0A7H9EMQ5_9LACO</name>
<dbReference type="Pfam" id="PF00358">
    <property type="entry name" value="PTS_EIIA_1"/>
    <property type="match status" value="1"/>
</dbReference>
<dbReference type="InterPro" id="IPR011055">
    <property type="entry name" value="Dup_hybrid_motif"/>
</dbReference>
<dbReference type="PANTHER" id="PTHR45008:SF1">
    <property type="entry name" value="PTS SYSTEM GLUCOSE-SPECIFIC EIIA COMPONENT"/>
    <property type="match status" value="1"/>
</dbReference>
<dbReference type="KEGG" id="lsw:GTO87_08440"/>
<evidence type="ECO:0000256" key="2">
    <source>
        <dbReference type="ARBA" id="ARBA00022448"/>
    </source>
</evidence>
<comment type="subcellular location">
    <subcellularLocation>
        <location evidence="1">Cytoplasm</location>
    </subcellularLocation>
</comment>
<dbReference type="PANTHER" id="PTHR45008">
    <property type="entry name" value="PTS SYSTEM GLUCOSE-SPECIFIC EIIA COMPONENT"/>
    <property type="match status" value="1"/>
</dbReference>
<sequence>MGLFNKKVLLEAPASGVLKPITAVPDDLFSTKAMGDGYAIEPTSDEVFAPVKGTVTSVFPTQHAIGFKTKKEEVLLHIGLDTVSLNGEGFHLTVKEGDTVTPETKIGTVDFDLIKQKGLASDVIVIITKTNKKLTLDVDGNVTAGQTVAHLE</sequence>
<dbReference type="NCBIfam" id="TIGR00830">
    <property type="entry name" value="PTBA"/>
    <property type="match status" value="1"/>
</dbReference>
<evidence type="ECO:0000313" key="8">
    <source>
        <dbReference type="EMBL" id="QLL78609.1"/>
    </source>
</evidence>
<dbReference type="GO" id="GO:0005737">
    <property type="term" value="C:cytoplasm"/>
    <property type="evidence" value="ECO:0007669"/>
    <property type="project" value="UniProtKB-SubCell"/>
</dbReference>
<dbReference type="Gene3D" id="2.70.70.10">
    <property type="entry name" value="Glucose Permease (Domain IIA)"/>
    <property type="match status" value="1"/>
</dbReference>
<dbReference type="GO" id="GO:0016301">
    <property type="term" value="F:kinase activity"/>
    <property type="evidence" value="ECO:0007669"/>
    <property type="project" value="UniProtKB-KW"/>
</dbReference>
<keyword evidence="5" id="KW-0598">Phosphotransferase system</keyword>
<dbReference type="PROSITE" id="PS51093">
    <property type="entry name" value="PTS_EIIA_TYPE_1"/>
    <property type="match status" value="1"/>
</dbReference>
<evidence type="ECO:0000256" key="3">
    <source>
        <dbReference type="ARBA" id="ARBA00022597"/>
    </source>
</evidence>
<evidence type="ECO:0000256" key="4">
    <source>
        <dbReference type="ARBA" id="ARBA00022679"/>
    </source>
</evidence>
<keyword evidence="6" id="KW-0418">Kinase</keyword>
<keyword evidence="4" id="KW-0808">Transferase</keyword>
<gene>
    <name evidence="8" type="ORF">GTO87_08440</name>
</gene>
<dbReference type="Proteomes" id="UP000510886">
    <property type="component" value="Chromosome"/>
</dbReference>
<evidence type="ECO:0000256" key="5">
    <source>
        <dbReference type="ARBA" id="ARBA00022683"/>
    </source>
</evidence>
<organism evidence="8 9">
    <name type="scientific">Ligilactobacillus saerimneri</name>
    <dbReference type="NCBI Taxonomy" id="228229"/>
    <lineage>
        <taxon>Bacteria</taxon>
        <taxon>Bacillati</taxon>
        <taxon>Bacillota</taxon>
        <taxon>Bacilli</taxon>
        <taxon>Lactobacillales</taxon>
        <taxon>Lactobacillaceae</taxon>
        <taxon>Ligilactobacillus</taxon>
    </lineage>
</organism>
<feature type="domain" description="PTS EIIA type-1" evidence="7">
    <location>
        <begin position="26"/>
        <end position="129"/>
    </location>
</feature>